<gene>
    <name evidence="2" type="ORF">ENS29_02090</name>
</gene>
<dbReference type="InterPro" id="IPR003768">
    <property type="entry name" value="ScpA"/>
</dbReference>
<dbReference type="AlphaFoldDB" id="A0A7C4RH08"/>
<organism evidence="2">
    <name type="scientific">Desulfatirhabdium butyrativorans</name>
    <dbReference type="NCBI Taxonomy" id="340467"/>
    <lineage>
        <taxon>Bacteria</taxon>
        <taxon>Pseudomonadati</taxon>
        <taxon>Thermodesulfobacteriota</taxon>
        <taxon>Desulfobacteria</taxon>
        <taxon>Desulfobacterales</taxon>
        <taxon>Desulfatirhabdiaceae</taxon>
        <taxon>Desulfatirhabdium</taxon>
    </lineage>
</organism>
<dbReference type="Pfam" id="PF02616">
    <property type="entry name" value="SMC_ScpA"/>
    <property type="match status" value="1"/>
</dbReference>
<sequence length="242" mass="27335">MQTYILSSEPFRVHIGDLFEGPMDLLIYLIRKHDIDVTDISISEITERYLQALEHMEQMHIEVAGDFLLMAATLISIKAKTLLPPSDTESTEDPRLEIARPIQEYMKLRAAAADMQLLPLLEDSVFAAHLPNPIDQLPEPTIDVDLFELFGAFERVMQRISGLGSLLLEIQGPSIQERIEQIQAKYGPRSVISLFEIIEGSTSKIDGVITFLAVLEMIKQGMLTCRMDRMDTTSDILLVFRS</sequence>
<evidence type="ECO:0000256" key="1">
    <source>
        <dbReference type="ARBA" id="ARBA00044777"/>
    </source>
</evidence>
<name>A0A7C4RH08_9BACT</name>
<evidence type="ECO:0000313" key="2">
    <source>
        <dbReference type="EMBL" id="HGU31629.1"/>
    </source>
</evidence>
<accession>A0A7C4RH08</accession>
<dbReference type="PANTHER" id="PTHR33969">
    <property type="entry name" value="SEGREGATION AND CONDENSATION PROTEIN A"/>
    <property type="match status" value="1"/>
</dbReference>
<reference evidence="2" key="1">
    <citation type="journal article" date="2020" name="mSystems">
        <title>Genome- and Community-Level Interaction Insights into Carbon Utilization and Element Cycling Functions of Hydrothermarchaeota in Hydrothermal Sediment.</title>
        <authorList>
            <person name="Zhou Z."/>
            <person name="Liu Y."/>
            <person name="Xu W."/>
            <person name="Pan J."/>
            <person name="Luo Z.H."/>
            <person name="Li M."/>
        </authorList>
    </citation>
    <scope>NUCLEOTIDE SEQUENCE [LARGE SCALE GENOMIC DNA]</scope>
    <source>
        <strain evidence="2">SpSt-477</strain>
    </source>
</reference>
<proteinExistence type="predicted"/>
<dbReference type="PANTHER" id="PTHR33969:SF2">
    <property type="entry name" value="SEGREGATION AND CONDENSATION PROTEIN A"/>
    <property type="match status" value="1"/>
</dbReference>
<dbReference type="Gene3D" id="6.10.250.2410">
    <property type="match status" value="1"/>
</dbReference>
<dbReference type="EMBL" id="DSUH01000046">
    <property type="protein sequence ID" value="HGU31629.1"/>
    <property type="molecule type" value="Genomic_DNA"/>
</dbReference>
<comment type="caution">
    <text evidence="2">The sequence shown here is derived from an EMBL/GenBank/DDBJ whole genome shotgun (WGS) entry which is preliminary data.</text>
</comment>
<protein>
    <recommendedName>
        <fullName evidence="1">Segregation and condensation protein A</fullName>
    </recommendedName>
</protein>